<dbReference type="InterPro" id="IPR048342">
    <property type="entry name" value="DUF1285_C"/>
</dbReference>
<dbReference type="InterPro" id="IPR023361">
    <property type="entry name" value="DUF1285_beta_roll_sf"/>
</dbReference>
<evidence type="ECO:0000313" key="4">
    <source>
        <dbReference type="EMBL" id="NDW21368.1"/>
    </source>
</evidence>
<comment type="caution">
    <text evidence="4">The sequence shown here is derived from an EMBL/GenBank/DDBJ whole genome shotgun (WGS) entry which is preliminary data.</text>
</comment>
<protein>
    <submittedName>
        <fullName evidence="4">DUF1285 domain-containing protein</fullName>
    </submittedName>
</protein>
<dbReference type="Gene3D" id="3.10.540.10">
    <property type="entry name" value="duf1285 like domain"/>
    <property type="match status" value="1"/>
</dbReference>
<feature type="region of interest" description="Disordered" evidence="1">
    <location>
        <begin position="1"/>
        <end position="22"/>
    </location>
</feature>
<feature type="domain" description="DUF1285" evidence="3">
    <location>
        <begin position="88"/>
        <end position="187"/>
    </location>
</feature>
<keyword evidence="5" id="KW-1185">Reference proteome</keyword>
<accession>A0A6L9MT69</accession>
<feature type="domain" description="DUF1285" evidence="2">
    <location>
        <begin position="21"/>
        <end position="87"/>
    </location>
</feature>
<reference evidence="4 5" key="1">
    <citation type="submission" date="2020-01" db="EMBL/GenBank/DDBJ databases">
        <title>Genomes of bacteria type strains.</title>
        <authorList>
            <person name="Chen J."/>
            <person name="Zhu S."/>
            <person name="Yang J."/>
        </authorList>
    </citation>
    <scope>NUCLEOTIDE SEQUENCE [LARGE SCALE GENOMIC DNA]</scope>
    <source>
        <strain evidence="4 5">LMG 22958</strain>
    </source>
</reference>
<dbReference type="EMBL" id="JAAAWP010000003">
    <property type="protein sequence ID" value="NDW21368.1"/>
    <property type="molecule type" value="Genomic_DNA"/>
</dbReference>
<gene>
    <name evidence="4" type="ORF">GTW09_07540</name>
</gene>
<evidence type="ECO:0000259" key="2">
    <source>
        <dbReference type="Pfam" id="PF06938"/>
    </source>
</evidence>
<sequence>MDLTKFQKQIEGSSDKARPLPPVENWNPDFCGDINMVIAMDGRWFYEGTPVGRASLVKLFSSVLKKEEDNYFLVTPVEKVGITVEDTPFLITQWKVLEEKDNSKTLVLVTQTGDEVRLNNEEQIELRVPPEEIRDKDATAIPYVCVRRNLWARLHQNVYYQLLEKAEEKSNGDTTRFLIHSANRNFVIGEVNQSK</sequence>
<organism evidence="4 5">
    <name type="scientific">Alteromonas hispanica</name>
    <dbReference type="NCBI Taxonomy" id="315421"/>
    <lineage>
        <taxon>Bacteria</taxon>
        <taxon>Pseudomonadati</taxon>
        <taxon>Pseudomonadota</taxon>
        <taxon>Gammaproteobacteria</taxon>
        <taxon>Alteromonadales</taxon>
        <taxon>Alteromonadaceae</taxon>
        <taxon>Alteromonas/Salinimonas group</taxon>
        <taxon>Alteromonas</taxon>
    </lineage>
</organism>
<dbReference type="Pfam" id="PF06938">
    <property type="entry name" value="DUF1285_N"/>
    <property type="match status" value="1"/>
</dbReference>
<feature type="compositionally biased region" description="Polar residues" evidence="1">
    <location>
        <begin position="1"/>
        <end position="12"/>
    </location>
</feature>
<dbReference type="Gene3D" id="2.30.270.10">
    <property type="entry name" value="duf1285 protein"/>
    <property type="match status" value="1"/>
</dbReference>
<dbReference type="Pfam" id="PF21028">
    <property type="entry name" value="DUF1285_C"/>
    <property type="match status" value="1"/>
</dbReference>
<dbReference type="InterPro" id="IPR010707">
    <property type="entry name" value="DUF1285"/>
</dbReference>
<dbReference type="RefSeq" id="WP_163111318.1">
    <property type="nucleotide sequence ID" value="NZ_JAAAWP010000003.1"/>
</dbReference>
<proteinExistence type="predicted"/>
<dbReference type="InterPro" id="IPR048341">
    <property type="entry name" value="DUF1285_N"/>
</dbReference>
<dbReference type="Proteomes" id="UP000478837">
    <property type="component" value="Unassembled WGS sequence"/>
</dbReference>
<evidence type="ECO:0000313" key="5">
    <source>
        <dbReference type="Proteomes" id="UP000478837"/>
    </source>
</evidence>
<dbReference type="AlphaFoldDB" id="A0A6L9MT69"/>
<evidence type="ECO:0000259" key="3">
    <source>
        <dbReference type="Pfam" id="PF21028"/>
    </source>
</evidence>
<dbReference type="PIRSF" id="PIRSF029557">
    <property type="entry name" value="UCP029557"/>
    <property type="match status" value="1"/>
</dbReference>
<evidence type="ECO:0000256" key="1">
    <source>
        <dbReference type="SAM" id="MobiDB-lite"/>
    </source>
</evidence>
<name>A0A6L9MT69_9ALTE</name>